<evidence type="ECO:0000256" key="2">
    <source>
        <dbReference type="ARBA" id="ARBA00022801"/>
    </source>
</evidence>
<reference evidence="5 6" key="1">
    <citation type="journal article" date="2018" name="IMA Fungus">
        <title>IMA Genome-F 9: Draft genome sequence of Annulohypoxylon stygium, Aspergillus mulundensis, Berkeleyomyces basicola (syn. Thielaviopsis basicola), Ceratocystis smalleyi, two Cercospora beticola strains, Coleophoma cylindrospora, Fusarium fracticaudum, Phialophora cf. hyalina, and Morchella septimelata.</title>
        <authorList>
            <person name="Wingfield B.D."/>
            <person name="Bills G.F."/>
            <person name="Dong Y."/>
            <person name="Huang W."/>
            <person name="Nel W.J."/>
            <person name="Swalarsk-Parry B.S."/>
            <person name="Vaghefi N."/>
            <person name="Wilken P.M."/>
            <person name="An Z."/>
            <person name="de Beer Z.W."/>
            <person name="De Vos L."/>
            <person name="Chen L."/>
            <person name="Duong T.A."/>
            <person name="Gao Y."/>
            <person name="Hammerbacher A."/>
            <person name="Kikkert J.R."/>
            <person name="Li Y."/>
            <person name="Li H."/>
            <person name="Li K."/>
            <person name="Li Q."/>
            <person name="Liu X."/>
            <person name="Ma X."/>
            <person name="Naidoo K."/>
            <person name="Pethybridge S.J."/>
            <person name="Sun J."/>
            <person name="Steenkamp E.T."/>
            <person name="van der Nest M.A."/>
            <person name="van Wyk S."/>
            <person name="Wingfield M.J."/>
            <person name="Xiong C."/>
            <person name="Yue Q."/>
            <person name="Zhang X."/>
        </authorList>
    </citation>
    <scope>NUCLEOTIDE SEQUENCE [LARGE SCALE GENOMIC DNA]</scope>
    <source>
        <strain evidence="5 6">BP6252</strain>
    </source>
</reference>
<dbReference type="AlphaFoldDB" id="A0A3D8RZZ1"/>
<feature type="domain" description="Carboxylesterase type B" evidence="4">
    <location>
        <begin position="31"/>
        <end position="531"/>
    </location>
</feature>
<dbReference type="SUPFAM" id="SSF53474">
    <property type="entry name" value="alpha/beta-Hydrolases"/>
    <property type="match status" value="1"/>
</dbReference>
<dbReference type="InterPro" id="IPR002018">
    <property type="entry name" value="CarbesteraseB"/>
</dbReference>
<gene>
    <name evidence="5" type="ORF">BP6252_04029</name>
</gene>
<name>A0A3D8RZZ1_9HELO</name>
<keyword evidence="3" id="KW-0732">Signal</keyword>
<feature type="signal peptide" evidence="3">
    <location>
        <begin position="1"/>
        <end position="20"/>
    </location>
</feature>
<dbReference type="OrthoDB" id="408631at2759"/>
<evidence type="ECO:0000313" key="5">
    <source>
        <dbReference type="EMBL" id="RDW79391.1"/>
    </source>
</evidence>
<dbReference type="EC" id="3.1.1.-" evidence="3"/>
<feature type="chain" id="PRO_5017497486" description="Carboxylic ester hydrolase" evidence="3">
    <location>
        <begin position="21"/>
        <end position="560"/>
    </location>
</feature>
<evidence type="ECO:0000256" key="3">
    <source>
        <dbReference type="RuleBase" id="RU361235"/>
    </source>
</evidence>
<protein>
    <recommendedName>
        <fullName evidence="3">Carboxylic ester hydrolase</fullName>
        <ecNumber evidence="3">3.1.1.-</ecNumber>
    </recommendedName>
</protein>
<dbReference type="InterPro" id="IPR029058">
    <property type="entry name" value="AB_hydrolase_fold"/>
</dbReference>
<keyword evidence="6" id="KW-1185">Reference proteome</keyword>
<dbReference type="GO" id="GO:0016787">
    <property type="term" value="F:hydrolase activity"/>
    <property type="evidence" value="ECO:0007669"/>
    <property type="project" value="UniProtKB-KW"/>
</dbReference>
<dbReference type="Pfam" id="PF00135">
    <property type="entry name" value="COesterase"/>
    <property type="match status" value="1"/>
</dbReference>
<dbReference type="Gene3D" id="3.40.50.1820">
    <property type="entry name" value="alpha/beta hydrolase"/>
    <property type="match status" value="1"/>
</dbReference>
<dbReference type="PANTHER" id="PTHR11559">
    <property type="entry name" value="CARBOXYLESTERASE"/>
    <property type="match status" value="1"/>
</dbReference>
<proteinExistence type="inferred from homology"/>
<sequence length="560" mass="61466">MRVLIAALSSLLSLSYLAEANLTAQPNTRGPLVTVVNGTFEGESSPYYGQDIFRGIPYAQPPIGDRRLRPPFSLNSTWSDVRSAKTFSSMCVGYGSDQTNHPTSEDCLTLNVIRPHNASGLPVAVWVHGGSFVEGGNSDAQYNMSFMVQNSVKSGNPIIGVNINYRLSGWGFSYGKEIQAAGIANLGLRDQRLAFHWIQENIENFGGDPGKVTIFGESSGAASVGAHLIAYGGRDDNLFRAVMAESGSPQQYARYNSIANTQASYDLVTSLTGCNTTSDSIQCLRDLPFETLNEVFNTTSNDIFYMPAVDGDFIQDYGSNQLKDGRFVKVPLLIGTNTDEATTYMFDLPLNTNADFTNFINDVAHVANDTILPILYPDIPAIGLPFSYLVGNERPTGALLISLGSQYKRGVAFYSDFDMHNNRRAASQAWSTYNTTTYSYRFNIIPSGNADYIAVGHTSEIAFVFNNLNGYGISINPFSNGLESYVLASTLMSSMWASFVTHLDPNFHGINNTAYWPTYSNELPQNFVFDANVTSYIEIDDFRAEAIQYMIDVAGDQYGR</sequence>
<keyword evidence="2 3" id="KW-0378">Hydrolase</keyword>
<dbReference type="EMBL" id="PDLM01000004">
    <property type="protein sequence ID" value="RDW79391.1"/>
    <property type="molecule type" value="Genomic_DNA"/>
</dbReference>
<dbReference type="InterPro" id="IPR050309">
    <property type="entry name" value="Type-B_Carboxylest/Lipase"/>
</dbReference>
<dbReference type="Proteomes" id="UP000256645">
    <property type="component" value="Unassembled WGS sequence"/>
</dbReference>
<dbReference type="STRING" id="1849047.A0A3D8RZZ1"/>
<evidence type="ECO:0000259" key="4">
    <source>
        <dbReference type="Pfam" id="PF00135"/>
    </source>
</evidence>
<organism evidence="5 6">
    <name type="scientific">Coleophoma cylindrospora</name>
    <dbReference type="NCBI Taxonomy" id="1849047"/>
    <lineage>
        <taxon>Eukaryota</taxon>
        <taxon>Fungi</taxon>
        <taxon>Dikarya</taxon>
        <taxon>Ascomycota</taxon>
        <taxon>Pezizomycotina</taxon>
        <taxon>Leotiomycetes</taxon>
        <taxon>Helotiales</taxon>
        <taxon>Dermateaceae</taxon>
        <taxon>Coleophoma</taxon>
    </lineage>
</organism>
<comment type="caution">
    <text evidence="5">The sequence shown here is derived from an EMBL/GenBank/DDBJ whole genome shotgun (WGS) entry which is preliminary data.</text>
</comment>
<dbReference type="PROSITE" id="PS00941">
    <property type="entry name" value="CARBOXYLESTERASE_B_2"/>
    <property type="match status" value="1"/>
</dbReference>
<dbReference type="InterPro" id="IPR019819">
    <property type="entry name" value="Carboxylesterase_B_CS"/>
</dbReference>
<dbReference type="PROSITE" id="PS00122">
    <property type="entry name" value="CARBOXYLESTERASE_B_1"/>
    <property type="match status" value="1"/>
</dbReference>
<dbReference type="InterPro" id="IPR019826">
    <property type="entry name" value="Carboxylesterase_B_AS"/>
</dbReference>
<evidence type="ECO:0000256" key="1">
    <source>
        <dbReference type="ARBA" id="ARBA00005964"/>
    </source>
</evidence>
<accession>A0A3D8RZZ1</accession>
<evidence type="ECO:0000313" key="6">
    <source>
        <dbReference type="Proteomes" id="UP000256645"/>
    </source>
</evidence>
<comment type="similarity">
    <text evidence="1 3">Belongs to the type-B carboxylesterase/lipase family.</text>
</comment>